<feature type="domain" description="N-acetyltransferase" evidence="1">
    <location>
        <begin position="22"/>
        <end position="180"/>
    </location>
</feature>
<dbReference type="PANTHER" id="PTHR43328:SF1">
    <property type="entry name" value="N-ACETYLTRANSFERASE DOMAIN-CONTAINING PROTEIN"/>
    <property type="match status" value="1"/>
</dbReference>
<dbReference type="AlphaFoldDB" id="A0A4R8QIP8"/>
<accession>A0A4R8QIP8</accession>
<keyword evidence="2" id="KW-0808">Transferase</keyword>
<evidence type="ECO:0000259" key="1">
    <source>
        <dbReference type="PROSITE" id="PS51186"/>
    </source>
</evidence>
<evidence type="ECO:0000313" key="2">
    <source>
        <dbReference type="EMBL" id="TDZ38772.1"/>
    </source>
</evidence>
<name>A0A4R8QIP8_9PEZI</name>
<keyword evidence="3" id="KW-1185">Reference proteome</keyword>
<evidence type="ECO:0000313" key="3">
    <source>
        <dbReference type="Proteomes" id="UP000295083"/>
    </source>
</evidence>
<dbReference type="GO" id="GO:0016747">
    <property type="term" value="F:acyltransferase activity, transferring groups other than amino-acyl groups"/>
    <property type="evidence" value="ECO:0007669"/>
    <property type="project" value="InterPro"/>
</dbReference>
<sequence>MAPLTNLPQPILILEKSIVRPYHLSDAPSMSQAASSKAVAAYLRNRFPHPYTVADAESWINMNSTPPIRNWSIVCPTSGRAIGSIGVSQGQDVYSKGYELGYWIGEEFWGQGVMSELVPALVKWVINGMGEGVEVERVWAGAFSENKASQKLLEKSGFQLEGRLRNAVEKNGVVMDEMVYSVIKQDLT</sequence>
<gene>
    <name evidence="2" type="primary">yoaA</name>
    <name evidence="2" type="ORF">C8035_v006592</name>
</gene>
<comment type="caution">
    <text evidence="2">The sequence shown here is derived from an EMBL/GenBank/DDBJ whole genome shotgun (WGS) entry which is preliminary data.</text>
</comment>
<dbReference type="InterPro" id="IPR000182">
    <property type="entry name" value="GNAT_dom"/>
</dbReference>
<dbReference type="Gene3D" id="3.40.630.30">
    <property type="match status" value="1"/>
</dbReference>
<dbReference type="Pfam" id="PF13302">
    <property type="entry name" value="Acetyltransf_3"/>
    <property type="match status" value="1"/>
</dbReference>
<dbReference type="Proteomes" id="UP000295083">
    <property type="component" value="Unassembled WGS sequence"/>
</dbReference>
<dbReference type="PROSITE" id="PS51186">
    <property type="entry name" value="GNAT"/>
    <property type="match status" value="1"/>
</dbReference>
<dbReference type="EMBL" id="QAPG01000014">
    <property type="protein sequence ID" value="TDZ38772.1"/>
    <property type="molecule type" value="Genomic_DNA"/>
</dbReference>
<reference evidence="2 3" key="1">
    <citation type="submission" date="2018-11" db="EMBL/GenBank/DDBJ databases">
        <title>Genome sequence and assembly of Colletotrichum spinosum.</title>
        <authorList>
            <person name="Gan P."/>
            <person name="Shirasu K."/>
        </authorList>
    </citation>
    <scope>NUCLEOTIDE SEQUENCE [LARGE SCALE GENOMIC DNA]</scope>
    <source>
        <strain evidence="2 3">CBS 515.97</strain>
    </source>
</reference>
<organism evidence="2 3">
    <name type="scientific">Colletotrichum spinosum</name>
    <dbReference type="NCBI Taxonomy" id="1347390"/>
    <lineage>
        <taxon>Eukaryota</taxon>
        <taxon>Fungi</taxon>
        <taxon>Dikarya</taxon>
        <taxon>Ascomycota</taxon>
        <taxon>Pezizomycotina</taxon>
        <taxon>Sordariomycetes</taxon>
        <taxon>Hypocreomycetidae</taxon>
        <taxon>Glomerellales</taxon>
        <taxon>Glomerellaceae</taxon>
        <taxon>Colletotrichum</taxon>
        <taxon>Colletotrichum orbiculare species complex</taxon>
    </lineage>
</organism>
<dbReference type="PANTHER" id="PTHR43328">
    <property type="entry name" value="ACETYLTRANSFERASE-RELATED"/>
    <property type="match status" value="1"/>
</dbReference>
<dbReference type="InterPro" id="IPR016181">
    <property type="entry name" value="Acyl_CoA_acyltransferase"/>
</dbReference>
<protein>
    <submittedName>
        <fullName evidence="2">Putative N-acetyltransferase YoaA</fullName>
    </submittedName>
</protein>
<proteinExistence type="predicted"/>
<dbReference type="SUPFAM" id="SSF55729">
    <property type="entry name" value="Acyl-CoA N-acyltransferases (Nat)"/>
    <property type="match status" value="1"/>
</dbReference>